<evidence type="ECO:0000259" key="1">
    <source>
        <dbReference type="Pfam" id="PF12680"/>
    </source>
</evidence>
<reference evidence="3" key="1">
    <citation type="submission" date="2023-05" db="EMBL/GenBank/DDBJ databases">
        <title>Draft genome of Pseudofrankia sp. BMG5.37.</title>
        <authorList>
            <person name="Gtari M."/>
            <person name="Ghodhbane F."/>
            <person name="Sbissi I."/>
        </authorList>
    </citation>
    <scope>NUCLEOTIDE SEQUENCE [LARGE SCALE GENOMIC DNA]</scope>
    <source>
        <strain evidence="3">BMG 814</strain>
    </source>
</reference>
<dbReference type="Gene3D" id="3.10.450.50">
    <property type="match status" value="1"/>
</dbReference>
<dbReference type="InterPro" id="IPR037401">
    <property type="entry name" value="SnoaL-like"/>
</dbReference>
<protein>
    <submittedName>
        <fullName evidence="2">Nuclear transport factor 2 family protein</fullName>
    </submittedName>
</protein>
<name>A0ABT9IE68_9ACTN</name>
<evidence type="ECO:0000313" key="2">
    <source>
        <dbReference type="EMBL" id="MDP5183874.1"/>
    </source>
</evidence>
<keyword evidence="3" id="KW-1185">Reference proteome</keyword>
<dbReference type="Proteomes" id="UP001233673">
    <property type="component" value="Unassembled WGS sequence"/>
</dbReference>
<gene>
    <name evidence="2" type="ORF">QOZ88_14645</name>
</gene>
<sequence>MGRSTREVFEDHLRLAAAGDLESDLSRNVAEDVVVLCGRGTFRGHEGVRELARQLMDEVPEGRWNYVTRLVEGRLAYLEWTVDDGPVRVRDGADSFLVEGGKIRAQTIHYTVEDEHGTVLVRPDGSRPG</sequence>
<accession>A0ABT9IE68</accession>
<dbReference type="RefSeq" id="WP_306000483.1">
    <property type="nucleotide sequence ID" value="NZ_JASNFN010000018.1"/>
</dbReference>
<organism evidence="2 3">
    <name type="scientific">Blastococcus carthaginiensis</name>
    <dbReference type="NCBI Taxonomy" id="3050034"/>
    <lineage>
        <taxon>Bacteria</taxon>
        <taxon>Bacillati</taxon>
        <taxon>Actinomycetota</taxon>
        <taxon>Actinomycetes</taxon>
        <taxon>Geodermatophilales</taxon>
        <taxon>Geodermatophilaceae</taxon>
        <taxon>Blastococcus</taxon>
    </lineage>
</organism>
<dbReference type="InterPro" id="IPR032710">
    <property type="entry name" value="NTF2-like_dom_sf"/>
</dbReference>
<feature type="domain" description="SnoaL-like" evidence="1">
    <location>
        <begin position="10"/>
        <end position="104"/>
    </location>
</feature>
<dbReference type="SUPFAM" id="SSF54427">
    <property type="entry name" value="NTF2-like"/>
    <property type="match status" value="1"/>
</dbReference>
<proteinExistence type="predicted"/>
<dbReference type="Pfam" id="PF12680">
    <property type="entry name" value="SnoaL_2"/>
    <property type="match status" value="1"/>
</dbReference>
<dbReference type="EMBL" id="JASNFN010000018">
    <property type="protein sequence ID" value="MDP5183874.1"/>
    <property type="molecule type" value="Genomic_DNA"/>
</dbReference>
<comment type="caution">
    <text evidence="2">The sequence shown here is derived from an EMBL/GenBank/DDBJ whole genome shotgun (WGS) entry which is preliminary data.</text>
</comment>
<evidence type="ECO:0000313" key="3">
    <source>
        <dbReference type="Proteomes" id="UP001233673"/>
    </source>
</evidence>